<dbReference type="CTD" id="20199779"/>
<dbReference type="RefSeq" id="XP_009023164.1">
    <property type="nucleotide sequence ID" value="XM_009024916.1"/>
</dbReference>
<dbReference type="GeneID" id="20199779"/>
<sequence>MNENVEITCNKWKPLKMVIKFPPLHSKSFSPPTLTCPTAATDTKLQACSAYGGGVCGLQCRVENMSRGRGVGVISIESGESSLSCFIHFSINLAILTSYRFIPNCHLHQNLPFYII</sequence>
<organism evidence="2 3">
    <name type="scientific">Helobdella robusta</name>
    <name type="common">Californian leech</name>
    <dbReference type="NCBI Taxonomy" id="6412"/>
    <lineage>
        <taxon>Eukaryota</taxon>
        <taxon>Metazoa</taxon>
        <taxon>Spiralia</taxon>
        <taxon>Lophotrochozoa</taxon>
        <taxon>Annelida</taxon>
        <taxon>Clitellata</taxon>
        <taxon>Hirudinea</taxon>
        <taxon>Rhynchobdellida</taxon>
        <taxon>Glossiphoniidae</taxon>
        <taxon>Helobdella</taxon>
    </lineage>
</organism>
<proteinExistence type="predicted"/>
<accession>T1ET79</accession>
<keyword evidence="3" id="KW-1185">Reference proteome</keyword>
<dbReference type="HOGENOM" id="CLU_2099501_0_0_1"/>
<dbReference type="KEGG" id="hro:HELRODRAFT_162823"/>
<reference evidence="1 3" key="2">
    <citation type="journal article" date="2013" name="Nature">
        <title>Insights into bilaterian evolution from three spiralian genomes.</title>
        <authorList>
            <person name="Simakov O."/>
            <person name="Marletaz F."/>
            <person name="Cho S.J."/>
            <person name="Edsinger-Gonzales E."/>
            <person name="Havlak P."/>
            <person name="Hellsten U."/>
            <person name="Kuo D.H."/>
            <person name="Larsson T."/>
            <person name="Lv J."/>
            <person name="Arendt D."/>
            <person name="Savage R."/>
            <person name="Osoegawa K."/>
            <person name="de Jong P."/>
            <person name="Grimwood J."/>
            <person name="Chapman J.A."/>
            <person name="Shapiro H."/>
            <person name="Aerts A."/>
            <person name="Otillar R.P."/>
            <person name="Terry A.Y."/>
            <person name="Boore J.L."/>
            <person name="Grigoriev I.V."/>
            <person name="Lindberg D.R."/>
            <person name="Seaver E.C."/>
            <person name="Weisblat D.A."/>
            <person name="Putnam N.H."/>
            <person name="Rokhsar D.S."/>
        </authorList>
    </citation>
    <scope>NUCLEOTIDE SEQUENCE</scope>
</reference>
<protein>
    <submittedName>
        <fullName evidence="1 2">Uncharacterized protein</fullName>
    </submittedName>
</protein>
<dbReference type="AlphaFoldDB" id="T1ET79"/>
<gene>
    <name evidence="2" type="primary">20199779</name>
    <name evidence="1" type="ORF">HELRODRAFT_162823</name>
</gene>
<evidence type="ECO:0000313" key="1">
    <source>
        <dbReference type="EMBL" id="ESN99303.1"/>
    </source>
</evidence>
<dbReference type="Proteomes" id="UP000015101">
    <property type="component" value="Unassembled WGS sequence"/>
</dbReference>
<evidence type="ECO:0000313" key="2">
    <source>
        <dbReference type="EnsemblMetazoa" id="HelroP162823"/>
    </source>
</evidence>
<dbReference type="InParanoid" id="T1ET79"/>
<name>T1ET79_HELRO</name>
<dbReference type="EMBL" id="KB097143">
    <property type="protein sequence ID" value="ESN99303.1"/>
    <property type="molecule type" value="Genomic_DNA"/>
</dbReference>
<reference evidence="2" key="3">
    <citation type="submission" date="2015-06" db="UniProtKB">
        <authorList>
            <consortium name="EnsemblMetazoa"/>
        </authorList>
    </citation>
    <scope>IDENTIFICATION</scope>
</reference>
<dbReference type="EMBL" id="AMQM01001192">
    <property type="status" value="NOT_ANNOTATED_CDS"/>
    <property type="molecule type" value="Genomic_DNA"/>
</dbReference>
<evidence type="ECO:0000313" key="3">
    <source>
        <dbReference type="Proteomes" id="UP000015101"/>
    </source>
</evidence>
<dbReference type="EnsemblMetazoa" id="HelroT162823">
    <property type="protein sequence ID" value="HelroP162823"/>
    <property type="gene ID" value="HelroG162823"/>
</dbReference>
<reference evidence="3" key="1">
    <citation type="submission" date="2012-12" db="EMBL/GenBank/DDBJ databases">
        <authorList>
            <person name="Hellsten U."/>
            <person name="Grimwood J."/>
            <person name="Chapman J.A."/>
            <person name="Shapiro H."/>
            <person name="Aerts A."/>
            <person name="Otillar R.P."/>
            <person name="Terry A.Y."/>
            <person name="Boore J.L."/>
            <person name="Simakov O."/>
            <person name="Marletaz F."/>
            <person name="Cho S.-J."/>
            <person name="Edsinger-Gonzales E."/>
            <person name="Havlak P."/>
            <person name="Kuo D.-H."/>
            <person name="Larsson T."/>
            <person name="Lv J."/>
            <person name="Arendt D."/>
            <person name="Savage R."/>
            <person name="Osoegawa K."/>
            <person name="de Jong P."/>
            <person name="Lindberg D.R."/>
            <person name="Seaver E.C."/>
            <person name="Weisblat D.A."/>
            <person name="Putnam N.H."/>
            <person name="Grigoriev I.V."/>
            <person name="Rokhsar D.S."/>
        </authorList>
    </citation>
    <scope>NUCLEOTIDE SEQUENCE</scope>
</reference>